<evidence type="ECO:0000256" key="17">
    <source>
        <dbReference type="RuleBase" id="RU000687"/>
    </source>
</evidence>
<dbReference type="GO" id="GO:0004888">
    <property type="term" value="F:transmembrane signaling receptor activity"/>
    <property type="evidence" value="ECO:0007669"/>
    <property type="project" value="InterPro"/>
</dbReference>
<dbReference type="eggNOG" id="KOG3646">
    <property type="taxonomic scope" value="Eukaryota"/>
</dbReference>
<dbReference type="CDD" id="cd19051">
    <property type="entry name" value="LGIC_TM_cation"/>
    <property type="match status" value="1"/>
</dbReference>
<dbReference type="InterPro" id="IPR018000">
    <property type="entry name" value="Neurotransmitter_ion_chnl_CS"/>
</dbReference>
<dbReference type="FunFam" id="2.70.170.10:FF:000016">
    <property type="entry name" value="Nicotinic acetylcholine receptor subunit"/>
    <property type="match status" value="1"/>
</dbReference>
<evidence type="ECO:0000313" key="20">
    <source>
        <dbReference type="EMBL" id="EGT30426.1"/>
    </source>
</evidence>
<dbReference type="PRINTS" id="PR00252">
    <property type="entry name" value="NRIONCHANNEL"/>
</dbReference>
<evidence type="ECO:0000256" key="8">
    <source>
        <dbReference type="ARBA" id="ARBA00023065"/>
    </source>
</evidence>
<keyword evidence="11" id="KW-0675">Receptor</keyword>
<keyword evidence="4 17" id="KW-0812">Transmembrane</keyword>
<dbReference type="SUPFAM" id="SSF90112">
    <property type="entry name" value="Neurotransmitter-gated ion-channel transmembrane pore"/>
    <property type="match status" value="1"/>
</dbReference>
<name>G0M7W3_CAEBE</name>
<dbReference type="STRING" id="135651.G0M7W3"/>
<dbReference type="GO" id="GO:0045211">
    <property type="term" value="C:postsynaptic membrane"/>
    <property type="evidence" value="ECO:0007669"/>
    <property type="project" value="UniProtKB-SubCell"/>
</dbReference>
<keyword evidence="8 17" id="KW-0406">Ion transport</keyword>
<keyword evidence="6 17" id="KW-1133">Transmembrane helix</keyword>
<dbReference type="Gene3D" id="1.20.58.390">
    <property type="entry name" value="Neurotransmitter-gated ion-channel transmembrane domain"/>
    <property type="match status" value="2"/>
</dbReference>
<feature type="transmembrane region" description="Helical" evidence="17">
    <location>
        <begin position="57"/>
        <end position="76"/>
    </location>
</feature>
<dbReference type="OrthoDB" id="5975154at2759"/>
<keyword evidence="7" id="KW-0770">Synapse</keyword>
<dbReference type="PANTHER" id="PTHR18945">
    <property type="entry name" value="NEUROTRANSMITTER GATED ION CHANNEL"/>
    <property type="match status" value="1"/>
</dbReference>
<protein>
    <submittedName>
        <fullName evidence="20">CBN-ACR-10 protein</fullName>
    </submittedName>
</protein>
<dbReference type="PROSITE" id="PS00236">
    <property type="entry name" value="NEUROTR_ION_CHANNEL"/>
    <property type="match status" value="1"/>
</dbReference>
<evidence type="ECO:0000256" key="16">
    <source>
        <dbReference type="ARBA" id="ARBA00034104"/>
    </source>
</evidence>
<dbReference type="FunFam" id="1.20.58.390:FF:000046">
    <property type="entry name" value="AcetylCholine Receptor"/>
    <property type="match status" value="1"/>
</dbReference>
<reference evidence="21" key="1">
    <citation type="submission" date="2011-07" db="EMBL/GenBank/DDBJ databases">
        <authorList>
            <consortium name="Caenorhabditis brenneri Sequencing and Analysis Consortium"/>
            <person name="Wilson R.K."/>
        </authorList>
    </citation>
    <scope>NUCLEOTIDE SEQUENCE [LARGE SCALE GENOMIC DNA]</scope>
    <source>
        <strain evidence="21">PB2801</strain>
    </source>
</reference>
<dbReference type="CDD" id="cd18997">
    <property type="entry name" value="LGIC_ECD_nAChR"/>
    <property type="match status" value="1"/>
</dbReference>
<feature type="transmembrane region" description="Helical" evidence="17">
    <location>
        <begin position="594"/>
        <end position="613"/>
    </location>
</feature>
<feature type="transmembrane region" description="Helical" evidence="17">
    <location>
        <begin position="21"/>
        <end position="45"/>
    </location>
</feature>
<dbReference type="GO" id="GO:0022848">
    <property type="term" value="F:acetylcholine-gated monoatomic cation-selective channel activity"/>
    <property type="evidence" value="ECO:0007669"/>
    <property type="project" value="InterPro"/>
</dbReference>
<evidence type="ECO:0000256" key="3">
    <source>
        <dbReference type="ARBA" id="ARBA00022475"/>
    </source>
</evidence>
<sequence length="619" mass="72717">MLRGKSKRKQTLEIKSTDQSLVVIIPLDGMLIRLFVLFVFFVLFLNRFECSKAENKLYRWDVCLNGLDCVLIVLFFRDILSGYLKLARPVRYPRNVLKVHMKVFLQQILNLDGQNQIIEVNAWLKYVWMDYRLQWDPLEYDNITSIRFAGGENQIWRPDILLYNSASEDFDSSFKSNEVVYNTGEVNWIPPGIFRASCKMDITYFPFDDQVCYLKFGSWTYHGLALDLSIIAEEDEDEFSIDLSTYTPSGEWHLTKAPAVKDVKYNSCCKEPYSTVTFYMFLRRRTLFYLFNIILPSLLISIMTLMGFCLPAHDMSEKIGYQTTILLSICFFVTIVSEMTPPTSESVPLLGMFFSSLTLISSVSTAFTITVLNFRYRQVQNIHMHPLFYKVFLIWIPWLLLMKRPGVFYKKRRATVREREEISFFDNCDDDCCPKLPEFDYSLSIDSADTLPLPPRPKPLLKKMHRLELLEKHIYPSNSHFLSVPAEHLHLDRKVGDGILKSQKRPLLLTKNGNKSHSLRSRRFTQFEKYVKKCIEDAKLRKNSTYSTYSMMIITYYRQIDEMLKLLNRRLDKQRKYLFKQEDWKFAAMALDRLCLLLITILIVICLFGMIMSTPHFEP</sequence>
<dbReference type="HOGENOM" id="CLU_018074_0_3_1"/>
<evidence type="ECO:0000256" key="6">
    <source>
        <dbReference type="ARBA" id="ARBA00022989"/>
    </source>
</evidence>
<dbReference type="Pfam" id="PF02932">
    <property type="entry name" value="Neur_chan_memb"/>
    <property type="match status" value="1"/>
</dbReference>
<comment type="caution">
    <text evidence="17">Lacks conserved residue(s) required for the propagation of feature annotation.</text>
</comment>
<dbReference type="OMA" id="ITYYRQI"/>
<feature type="domain" description="Neurotransmitter-gated ion-channel transmembrane" evidence="19">
    <location>
        <begin position="293"/>
        <end position="606"/>
    </location>
</feature>
<evidence type="ECO:0000256" key="11">
    <source>
        <dbReference type="ARBA" id="ARBA00023170"/>
    </source>
</evidence>
<feature type="transmembrane region" description="Helical" evidence="17">
    <location>
        <begin position="319"/>
        <end position="337"/>
    </location>
</feature>
<comment type="subcellular location">
    <subcellularLocation>
        <location evidence="16">Postsynaptic cell membrane</location>
        <topology evidence="16">Multi-pass membrane protein</topology>
    </subcellularLocation>
</comment>
<keyword evidence="13" id="KW-0628">Postsynaptic cell membrane</keyword>
<evidence type="ECO:0000256" key="5">
    <source>
        <dbReference type="ARBA" id="ARBA00022729"/>
    </source>
</evidence>
<feature type="transmembrane region" description="Helical" evidence="17">
    <location>
        <begin position="287"/>
        <end position="313"/>
    </location>
</feature>
<feature type="transmembrane region" description="Helical" evidence="17">
    <location>
        <begin position="384"/>
        <end position="402"/>
    </location>
</feature>
<dbReference type="InterPro" id="IPR036734">
    <property type="entry name" value="Neur_chan_lig-bd_sf"/>
</dbReference>
<evidence type="ECO:0000256" key="7">
    <source>
        <dbReference type="ARBA" id="ARBA00023018"/>
    </source>
</evidence>
<dbReference type="EMBL" id="GL379786">
    <property type="protein sequence ID" value="EGT30426.1"/>
    <property type="molecule type" value="Genomic_DNA"/>
</dbReference>
<dbReference type="InterPro" id="IPR038050">
    <property type="entry name" value="Neuro_actylchol_rec"/>
</dbReference>
<dbReference type="AlphaFoldDB" id="G0M7W3"/>
<dbReference type="InterPro" id="IPR002394">
    <property type="entry name" value="Nicotinic_acetylcholine_rcpt"/>
</dbReference>
<evidence type="ECO:0000259" key="18">
    <source>
        <dbReference type="Pfam" id="PF02931"/>
    </source>
</evidence>
<dbReference type="InParanoid" id="G0M7W3"/>
<evidence type="ECO:0000256" key="12">
    <source>
        <dbReference type="ARBA" id="ARBA00023180"/>
    </source>
</evidence>
<dbReference type="InterPro" id="IPR036719">
    <property type="entry name" value="Neuro-gated_channel_TM_sf"/>
</dbReference>
<evidence type="ECO:0000256" key="1">
    <source>
        <dbReference type="ARBA" id="ARBA00009237"/>
    </source>
</evidence>
<keyword evidence="2 17" id="KW-0813">Transport</keyword>
<keyword evidence="10" id="KW-1015">Disulfide bond</keyword>
<evidence type="ECO:0000256" key="15">
    <source>
        <dbReference type="ARBA" id="ARBA00023303"/>
    </source>
</evidence>
<dbReference type="SUPFAM" id="SSF63712">
    <property type="entry name" value="Nicotinic receptor ligand binding domain-like"/>
    <property type="match status" value="1"/>
</dbReference>
<dbReference type="Proteomes" id="UP000008068">
    <property type="component" value="Unassembled WGS sequence"/>
</dbReference>
<dbReference type="Gene3D" id="2.70.170.10">
    <property type="entry name" value="Neurotransmitter-gated ion-channel ligand-binding domain"/>
    <property type="match status" value="1"/>
</dbReference>
<evidence type="ECO:0000313" key="21">
    <source>
        <dbReference type="Proteomes" id="UP000008068"/>
    </source>
</evidence>
<feature type="domain" description="Neurotransmitter-gated ion-channel ligand-binding" evidence="18">
    <location>
        <begin position="76"/>
        <end position="286"/>
    </location>
</feature>
<dbReference type="Pfam" id="PF02931">
    <property type="entry name" value="Neur_chan_LBD"/>
    <property type="match status" value="1"/>
</dbReference>
<keyword evidence="9 17" id="KW-0472">Membrane</keyword>
<keyword evidence="12" id="KW-0325">Glycoprotein</keyword>
<dbReference type="InterPro" id="IPR006201">
    <property type="entry name" value="Neur_channel"/>
</dbReference>
<dbReference type="FunCoup" id="G0M7W3">
    <property type="interactions" value="69"/>
</dbReference>
<evidence type="ECO:0000259" key="19">
    <source>
        <dbReference type="Pfam" id="PF02932"/>
    </source>
</evidence>
<keyword evidence="3" id="KW-1003">Cell membrane</keyword>
<organism evidence="21">
    <name type="scientific">Caenorhabditis brenneri</name>
    <name type="common">Nematode worm</name>
    <dbReference type="NCBI Taxonomy" id="135651"/>
    <lineage>
        <taxon>Eukaryota</taxon>
        <taxon>Metazoa</taxon>
        <taxon>Ecdysozoa</taxon>
        <taxon>Nematoda</taxon>
        <taxon>Chromadorea</taxon>
        <taxon>Rhabditida</taxon>
        <taxon>Rhabditina</taxon>
        <taxon>Rhabditomorpha</taxon>
        <taxon>Rhabditoidea</taxon>
        <taxon>Rhabditidae</taxon>
        <taxon>Peloderinae</taxon>
        <taxon>Caenorhabditis</taxon>
    </lineage>
</organism>
<dbReference type="InterPro" id="IPR006202">
    <property type="entry name" value="Neur_chan_lig-bd"/>
</dbReference>
<gene>
    <name evidence="20" type="primary">Cbn-acr-10</name>
    <name evidence="20" type="ORF">CAEBREN_10527</name>
</gene>
<keyword evidence="21" id="KW-1185">Reference proteome</keyword>
<keyword evidence="5" id="KW-0732">Signal</keyword>
<evidence type="ECO:0000256" key="13">
    <source>
        <dbReference type="ARBA" id="ARBA00023257"/>
    </source>
</evidence>
<evidence type="ECO:0000256" key="14">
    <source>
        <dbReference type="ARBA" id="ARBA00023286"/>
    </source>
</evidence>
<proteinExistence type="inferred from homology"/>
<keyword evidence="14" id="KW-1071">Ligand-gated ion channel</keyword>
<dbReference type="PRINTS" id="PR00254">
    <property type="entry name" value="NICOTINICR"/>
</dbReference>
<evidence type="ECO:0000256" key="10">
    <source>
        <dbReference type="ARBA" id="ARBA00023157"/>
    </source>
</evidence>
<evidence type="ECO:0000256" key="9">
    <source>
        <dbReference type="ARBA" id="ARBA00023136"/>
    </source>
</evidence>
<feature type="transmembrane region" description="Helical" evidence="17">
    <location>
        <begin position="349"/>
        <end position="372"/>
    </location>
</feature>
<keyword evidence="15 17" id="KW-0407">Ion channel</keyword>
<comment type="similarity">
    <text evidence="1">Belongs to the ligand-gated ion channel (TC 1.A.9) family. Acetylcholine receptor (TC 1.A.9.1) subfamily.</text>
</comment>
<evidence type="ECO:0000256" key="4">
    <source>
        <dbReference type="ARBA" id="ARBA00022692"/>
    </source>
</evidence>
<dbReference type="InterPro" id="IPR006029">
    <property type="entry name" value="Neurotrans-gated_channel_TM"/>
</dbReference>
<evidence type="ECO:0000256" key="2">
    <source>
        <dbReference type="ARBA" id="ARBA00022448"/>
    </source>
</evidence>
<accession>G0M7W3</accession>